<protein>
    <recommendedName>
        <fullName evidence="2">DUF6737 domain-containing protein</fullName>
    </recommendedName>
</protein>
<reference evidence="3" key="1">
    <citation type="journal article" date="2021" name="Nat. Commun.">
        <title>Genomic analyses provide insights into spinach domestication and the genetic basis of agronomic traits.</title>
        <authorList>
            <person name="Cai X."/>
            <person name="Sun X."/>
            <person name="Xu C."/>
            <person name="Sun H."/>
            <person name="Wang X."/>
            <person name="Ge C."/>
            <person name="Zhang Z."/>
            <person name="Wang Q."/>
            <person name="Fei Z."/>
            <person name="Jiao C."/>
            <person name="Wang Q."/>
        </authorList>
    </citation>
    <scope>NUCLEOTIDE SEQUENCE [LARGE SCALE GENOMIC DNA]</scope>
    <source>
        <strain evidence="3">cv. Varoflay</strain>
    </source>
</reference>
<keyword evidence="1" id="KW-1133">Transmembrane helix</keyword>
<dbReference type="AlphaFoldDB" id="A0A9R0I5R5"/>
<dbReference type="KEGG" id="soe:110783024"/>
<sequence>MAALPLISLSHPLQTHLLHLPSTKSQLHSPISYPKLSSGVLQSVKFRNNSAKLRSKSNDPVEADPLFKDQDGVVSDMEGYLNSLSLEYDSVWDTKPSWCQPWTIALTGVSVITCSWLVLHSIVVTVLASTVIFAWWYIFLYSYPKSYSEMIAERRKKVKNGSEDTYGWTKNQ</sequence>
<reference evidence="4" key="2">
    <citation type="submission" date="2025-08" db="UniProtKB">
        <authorList>
            <consortium name="RefSeq"/>
        </authorList>
    </citation>
    <scope>IDENTIFICATION</scope>
    <source>
        <tissue evidence="4">Leaf</tissue>
    </source>
</reference>
<dbReference type="PANTHER" id="PTHR36046:SF1">
    <property type="entry name" value="DUF6737 DOMAIN-CONTAINING PROTEIN"/>
    <property type="match status" value="1"/>
</dbReference>
<dbReference type="Proteomes" id="UP000813463">
    <property type="component" value="Chromosome 5"/>
</dbReference>
<keyword evidence="1" id="KW-0812">Transmembrane</keyword>
<evidence type="ECO:0000256" key="1">
    <source>
        <dbReference type="SAM" id="Phobius"/>
    </source>
</evidence>
<dbReference type="PANTHER" id="PTHR36046">
    <property type="entry name" value="PROTEIN, PUTATIVE-RELATED"/>
    <property type="match status" value="1"/>
</dbReference>
<feature type="transmembrane region" description="Helical" evidence="1">
    <location>
        <begin position="116"/>
        <end position="140"/>
    </location>
</feature>
<dbReference type="OrthoDB" id="1747990at2759"/>
<name>A0A9R0I5R5_SPIOL</name>
<dbReference type="InterPro" id="IPR046625">
    <property type="entry name" value="DUF6737"/>
</dbReference>
<keyword evidence="3" id="KW-1185">Reference proteome</keyword>
<keyword evidence="1" id="KW-0472">Membrane</keyword>
<feature type="domain" description="DUF6737" evidence="2">
    <location>
        <begin position="90"/>
        <end position="145"/>
    </location>
</feature>
<dbReference type="Pfam" id="PF20522">
    <property type="entry name" value="DUF6737"/>
    <property type="match status" value="1"/>
</dbReference>
<organism evidence="3 4">
    <name type="scientific">Spinacia oleracea</name>
    <name type="common">Spinach</name>
    <dbReference type="NCBI Taxonomy" id="3562"/>
    <lineage>
        <taxon>Eukaryota</taxon>
        <taxon>Viridiplantae</taxon>
        <taxon>Streptophyta</taxon>
        <taxon>Embryophyta</taxon>
        <taxon>Tracheophyta</taxon>
        <taxon>Spermatophyta</taxon>
        <taxon>Magnoliopsida</taxon>
        <taxon>eudicotyledons</taxon>
        <taxon>Gunneridae</taxon>
        <taxon>Pentapetalae</taxon>
        <taxon>Caryophyllales</taxon>
        <taxon>Chenopodiaceae</taxon>
        <taxon>Chenopodioideae</taxon>
        <taxon>Anserineae</taxon>
        <taxon>Spinacia</taxon>
    </lineage>
</organism>
<proteinExistence type="predicted"/>
<dbReference type="RefSeq" id="XP_021843017.1">
    <property type="nucleotide sequence ID" value="XM_021987325.2"/>
</dbReference>
<evidence type="ECO:0000259" key="2">
    <source>
        <dbReference type="Pfam" id="PF20522"/>
    </source>
</evidence>
<accession>A0A9R0I5R5</accession>
<dbReference type="GO" id="GO:0009507">
    <property type="term" value="C:chloroplast"/>
    <property type="evidence" value="ECO:0007669"/>
    <property type="project" value="TreeGrafter"/>
</dbReference>
<evidence type="ECO:0000313" key="3">
    <source>
        <dbReference type="Proteomes" id="UP000813463"/>
    </source>
</evidence>
<dbReference type="GeneID" id="110783024"/>
<gene>
    <name evidence="4" type="primary">LOC110783024</name>
</gene>
<evidence type="ECO:0000313" key="4">
    <source>
        <dbReference type="RefSeq" id="XP_021843017.1"/>
    </source>
</evidence>